<comment type="caution">
    <text evidence="4">The sequence shown here is derived from an EMBL/GenBank/DDBJ whole genome shotgun (WGS) entry which is preliminary data.</text>
</comment>
<dbReference type="RefSeq" id="WP_176273999.1">
    <property type="nucleotide sequence ID" value="NZ_JABWTA010000001.1"/>
</dbReference>
<dbReference type="Gene3D" id="3.40.50.1820">
    <property type="entry name" value="alpha/beta hydrolase"/>
    <property type="match status" value="1"/>
</dbReference>
<dbReference type="PANTHER" id="PTHR40841">
    <property type="entry name" value="SIDEROPHORE TRIACETYLFUSARININE C ESTERASE"/>
    <property type="match status" value="1"/>
</dbReference>
<name>A0A850H9G4_9SPHN</name>
<comment type="similarity">
    <text evidence="1">Belongs to the esterase D family.</text>
</comment>
<evidence type="ECO:0000256" key="2">
    <source>
        <dbReference type="ARBA" id="ARBA00022801"/>
    </source>
</evidence>
<dbReference type="InterPro" id="IPR029058">
    <property type="entry name" value="AB_hydrolase_fold"/>
</dbReference>
<dbReference type="InterPro" id="IPR000801">
    <property type="entry name" value="Esterase-like"/>
</dbReference>
<evidence type="ECO:0000313" key="4">
    <source>
        <dbReference type="EMBL" id="NVE95807.1"/>
    </source>
</evidence>
<dbReference type="PANTHER" id="PTHR40841:SF2">
    <property type="entry name" value="SIDEROPHORE-DEGRADING ESTERASE (EUROFUNG)"/>
    <property type="match status" value="1"/>
</dbReference>
<sequence>MLKISVAWAAFTAVSLGAAATLGADNASVETAPVAQAEAPIKPASVTLANSETFRITSQHTGGEHLIKVAYPRNYHQTGKRYPVVYATDAETNFGAMQYVVQRLAKDKLMPEVILVGIAYDVDYDTFYKLRERDLRPAWDESFGASPEQAAKTKGKAHKFSAFLREELIPQVDAKFRTIEGDRAVYGHSYGGLYGTYAFLYQSDLFNRYLILSPSLWWPWDENRENILVDSAASLDLPERDARVFMGSGELEGQIDTLQMKFVDRIRPNLDPSVKLHAEVYNNETHRTIYGRGVMDGFRYLYKE</sequence>
<reference evidence="4 5" key="1">
    <citation type="submission" date="2020-06" db="EMBL/GenBank/DDBJ databases">
        <title>Altererythrobacter lutimaris sp. nov., a marine bacterium isolated from a tidal flat.</title>
        <authorList>
            <person name="Kim D."/>
            <person name="Yoo Y."/>
            <person name="Kim J.-J."/>
        </authorList>
    </citation>
    <scope>NUCLEOTIDE SEQUENCE [LARGE SCALE GENOMIC DNA]</scope>
    <source>
        <strain evidence="4 5">JGD-16</strain>
    </source>
</reference>
<evidence type="ECO:0000313" key="5">
    <source>
        <dbReference type="Proteomes" id="UP000546031"/>
    </source>
</evidence>
<accession>A0A850H9G4</accession>
<dbReference type="SUPFAM" id="SSF53474">
    <property type="entry name" value="alpha/beta-Hydrolases"/>
    <property type="match status" value="1"/>
</dbReference>
<proteinExistence type="inferred from homology"/>
<keyword evidence="3" id="KW-0732">Signal</keyword>
<dbReference type="AlphaFoldDB" id="A0A850H9G4"/>
<dbReference type="InterPro" id="IPR052558">
    <property type="entry name" value="Siderophore_Hydrolase_D"/>
</dbReference>
<gene>
    <name evidence="4" type="ORF">HUO12_12940</name>
</gene>
<feature type="signal peptide" evidence="3">
    <location>
        <begin position="1"/>
        <end position="20"/>
    </location>
</feature>
<protein>
    <submittedName>
        <fullName evidence="4">Alpha/beta hydrolase</fullName>
    </submittedName>
</protein>
<evidence type="ECO:0000256" key="1">
    <source>
        <dbReference type="ARBA" id="ARBA00005622"/>
    </source>
</evidence>
<dbReference type="EMBL" id="JABWTA010000001">
    <property type="protein sequence ID" value="NVE95807.1"/>
    <property type="molecule type" value="Genomic_DNA"/>
</dbReference>
<organism evidence="4 5">
    <name type="scientific">Altererythrobacter lutimaris</name>
    <dbReference type="NCBI Taxonomy" id="2743979"/>
    <lineage>
        <taxon>Bacteria</taxon>
        <taxon>Pseudomonadati</taxon>
        <taxon>Pseudomonadota</taxon>
        <taxon>Alphaproteobacteria</taxon>
        <taxon>Sphingomonadales</taxon>
        <taxon>Erythrobacteraceae</taxon>
        <taxon>Altererythrobacter</taxon>
    </lineage>
</organism>
<dbReference type="GO" id="GO:0016788">
    <property type="term" value="F:hydrolase activity, acting on ester bonds"/>
    <property type="evidence" value="ECO:0007669"/>
    <property type="project" value="TreeGrafter"/>
</dbReference>
<dbReference type="Proteomes" id="UP000546031">
    <property type="component" value="Unassembled WGS sequence"/>
</dbReference>
<evidence type="ECO:0000256" key="3">
    <source>
        <dbReference type="SAM" id="SignalP"/>
    </source>
</evidence>
<keyword evidence="2 4" id="KW-0378">Hydrolase</keyword>
<feature type="chain" id="PRO_5032892617" evidence="3">
    <location>
        <begin position="21"/>
        <end position="304"/>
    </location>
</feature>
<dbReference type="Pfam" id="PF00756">
    <property type="entry name" value="Esterase"/>
    <property type="match status" value="1"/>
</dbReference>
<keyword evidence="5" id="KW-1185">Reference proteome</keyword>